<keyword evidence="7" id="KW-1185">Reference proteome</keyword>
<dbReference type="GO" id="GO:1990904">
    <property type="term" value="C:ribonucleoprotein complex"/>
    <property type="evidence" value="ECO:0007669"/>
    <property type="project" value="InterPro"/>
</dbReference>
<dbReference type="InterPro" id="IPR035979">
    <property type="entry name" value="RBD_domain_sf"/>
</dbReference>
<dbReference type="SUPFAM" id="SSF54928">
    <property type="entry name" value="RNA-binding domain, RBD"/>
    <property type="match status" value="2"/>
</dbReference>
<dbReference type="PANTHER" id="PTHR48025">
    <property type="entry name" value="OS02G0815200 PROTEIN"/>
    <property type="match status" value="1"/>
</dbReference>
<feature type="region of interest" description="Disordered" evidence="4">
    <location>
        <begin position="177"/>
        <end position="274"/>
    </location>
</feature>
<dbReference type="PROSITE" id="PS50102">
    <property type="entry name" value="RRM"/>
    <property type="match status" value="2"/>
</dbReference>
<evidence type="ECO:0000259" key="5">
    <source>
        <dbReference type="PROSITE" id="PS50102"/>
    </source>
</evidence>
<evidence type="ECO:0000313" key="7">
    <source>
        <dbReference type="Proteomes" id="UP000215902"/>
    </source>
</evidence>
<evidence type="ECO:0000313" key="6">
    <source>
        <dbReference type="EMBL" id="PAA82311.1"/>
    </source>
</evidence>
<dbReference type="Pfam" id="PF00076">
    <property type="entry name" value="RRM_1"/>
    <property type="match status" value="2"/>
</dbReference>
<dbReference type="GO" id="GO:0009967">
    <property type="term" value="P:positive regulation of signal transduction"/>
    <property type="evidence" value="ECO:0007669"/>
    <property type="project" value="UniProtKB-ARBA"/>
</dbReference>
<sequence length="274" mass="31331">MAQYSDTNLIVNYLPQDMTDEQLRQIFDSEVPGVKSVKICRNNATGYSYGYGFCEYDTQELANQAIAAVNRRQVGNKTLKVAFARLRSDQTRNCKLRLSNLPSWLTQEALQSVLDQYGSVINCKALLDPNGACRGVGFCLYETRSSAEQAMNSMNGKPWPNSDSLPIQVRYADQNEKKVRAPQAGHYQHQHQHQPQHQPPPPPQMHQQSMNFYHHPAASYHRQPQPYGHHPQYVQQQPPMPPQQQPHHHNQHFHGGFQHPGHQGAWGYSQPRYS</sequence>
<evidence type="ECO:0000256" key="4">
    <source>
        <dbReference type="SAM" id="MobiDB-lite"/>
    </source>
</evidence>
<dbReference type="InterPro" id="IPR000504">
    <property type="entry name" value="RRM_dom"/>
</dbReference>
<dbReference type="Gene3D" id="3.30.70.330">
    <property type="match status" value="2"/>
</dbReference>
<protein>
    <recommendedName>
        <fullName evidence="5">RRM domain-containing protein</fullName>
    </recommendedName>
</protein>
<dbReference type="STRING" id="282301.A0A267G8H1"/>
<dbReference type="OrthoDB" id="266020at2759"/>
<dbReference type="GO" id="GO:0010629">
    <property type="term" value="P:negative regulation of gene expression"/>
    <property type="evidence" value="ECO:0007669"/>
    <property type="project" value="UniProtKB-ARBA"/>
</dbReference>
<comment type="caution">
    <text evidence="6">The sequence shown here is derived from an EMBL/GenBank/DDBJ whole genome shotgun (WGS) entry which is preliminary data.</text>
</comment>
<dbReference type="GO" id="GO:0005737">
    <property type="term" value="C:cytoplasm"/>
    <property type="evidence" value="ECO:0007669"/>
    <property type="project" value="UniProtKB-ARBA"/>
</dbReference>
<feature type="compositionally biased region" description="Low complexity" evidence="4">
    <location>
        <begin position="253"/>
        <end position="263"/>
    </location>
</feature>
<evidence type="ECO:0000256" key="1">
    <source>
        <dbReference type="ARBA" id="ARBA00022737"/>
    </source>
</evidence>
<dbReference type="PANTHER" id="PTHR48025:SF1">
    <property type="entry name" value="RRM DOMAIN-CONTAINING PROTEIN"/>
    <property type="match status" value="1"/>
</dbReference>
<dbReference type="SMART" id="SM00360">
    <property type="entry name" value="RRM"/>
    <property type="match status" value="2"/>
</dbReference>
<feature type="domain" description="RRM" evidence="5">
    <location>
        <begin position="7"/>
        <end position="86"/>
    </location>
</feature>
<dbReference type="AlphaFoldDB" id="A0A267G8H1"/>
<dbReference type="InterPro" id="IPR050502">
    <property type="entry name" value="Euk_RNA-bind_prot"/>
</dbReference>
<evidence type="ECO:0000256" key="2">
    <source>
        <dbReference type="ARBA" id="ARBA00022884"/>
    </source>
</evidence>
<reference evidence="6 7" key="1">
    <citation type="submission" date="2017-06" db="EMBL/GenBank/DDBJ databases">
        <title>A platform for efficient transgenesis in Macrostomum lignano, a flatworm model organism for stem cell research.</title>
        <authorList>
            <person name="Berezikov E."/>
        </authorList>
    </citation>
    <scope>NUCLEOTIDE SEQUENCE [LARGE SCALE GENOMIC DNA]</scope>
    <source>
        <strain evidence="6">DV1</strain>
        <tissue evidence="6">Whole organism</tissue>
    </source>
</reference>
<dbReference type="InterPro" id="IPR012677">
    <property type="entry name" value="Nucleotide-bd_a/b_plait_sf"/>
</dbReference>
<proteinExistence type="predicted"/>
<dbReference type="EMBL" id="NIVC01000480">
    <property type="protein sequence ID" value="PAA82311.1"/>
    <property type="molecule type" value="Genomic_DNA"/>
</dbReference>
<dbReference type="GO" id="GO:0003729">
    <property type="term" value="F:mRNA binding"/>
    <property type="evidence" value="ECO:0007669"/>
    <property type="project" value="TreeGrafter"/>
</dbReference>
<organism evidence="6 7">
    <name type="scientific">Macrostomum lignano</name>
    <dbReference type="NCBI Taxonomy" id="282301"/>
    <lineage>
        <taxon>Eukaryota</taxon>
        <taxon>Metazoa</taxon>
        <taxon>Spiralia</taxon>
        <taxon>Lophotrochozoa</taxon>
        <taxon>Platyhelminthes</taxon>
        <taxon>Rhabditophora</taxon>
        <taxon>Macrostomorpha</taxon>
        <taxon>Macrostomida</taxon>
        <taxon>Macrostomidae</taxon>
        <taxon>Macrostomum</taxon>
    </lineage>
</organism>
<keyword evidence="1" id="KW-0677">Repeat</keyword>
<name>A0A267G8H1_9PLAT</name>
<dbReference type="InterPro" id="IPR002343">
    <property type="entry name" value="Hud_Sxl_RNA"/>
</dbReference>
<dbReference type="GO" id="GO:0005634">
    <property type="term" value="C:nucleus"/>
    <property type="evidence" value="ECO:0007669"/>
    <property type="project" value="TreeGrafter"/>
</dbReference>
<evidence type="ECO:0000256" key="3">
    <source>
        <dbReference type="PROSITE-ProRule" id="PRU00176"/>
    </source>
</evidence>
<accession>A0A267G8H1</accession>
<feature type="compositionally biased region" description="Low complexity" evidence="4">
    <location>
        <begin position="223"/>
        <end position="237"/>
    </location>
</feature>
<keyword evidence="2 3" id="KW-0694">RNA-binding</keyword>
<dbReference type="PRINTS" id="PR00961">
    <property type="entry name" value="HUDSXLRNA"/>
</dbReference>
<dbReference type="Proteomes" id="UP000215902">
    <property type="component" value="Unassembled WGS sequence"/>
</dbReference>
<dbReference type="FunFam" id="3.30.70.330:FF:000383">
    <property type="entry name" value="Sex lethal, isoform D"/>
    <property type="match status" value="1"/>
</dbReference>
<gene>
    <name evidence="6" type="ORF">BOX15_Mlig023952g1</name>
</gene>
<feature type="domain" description="RRM" evidence="5">
    <location>
        <begin position="94"/>
        <end position="174"/>
    </location>
</feature>